<evidence type="ECO:0000256" key="5">
    <source>
        <dbReference type="SAM" id="MobiDB-lite"/>
    </source>
</evidence>
<dbReference type="GO" id="GO:0008270">
    <property type="term" value="F:zinc ion binding"/>
    <property type="evidence" value="ECO:0007669"/>
    <property type="project" value="InterPro"/>
</dbReference>
<keyword evidence="2" id="KW-0378">Hydrolase</keyword>
<evidence type="ECO:0000256" key="1">
    <source>
        <dbReference type="ARBA" id="ARBA00022722"/>
    </source>
</evidence>
<dbReference type="Pfam" id="PF01844">
    <property type="entry name" value="HNH"/>
    <property type="match status" value="1"/>
</dbReference>
<evidence type="ECO:0000259" key="6">
    <source>
        <dbReference type="SMART" id="SM00507"/>
    </source>
</evidence>
<sequence>MSGLYGYRWQKARAAFLREHPLCTHCQRRGLVTPAAIVDHITPHRGDEVLFWDVANWQPLCKPCHDSWKQAIEKGKEAWGADGNGLPTSPAHPWNRNDTRRGG</sequence>
<comment type="similarity">
    <text evidence="3">Belongs to the HNH nuclease family.</text>
</comment>
<feature type="region of interest" description="Disordered" evidence="5">
    <location>
        <begin position="77"/>
        <end position="103"/>
    </location>
</feature>
<proteinExistence type="inferred from homology"/>
<evidence type="ECO:0000256" key="2">
    <source>
        <dbReference type="ARBA" id="ARBA00022801"/>
    </source>
</evidence>
<dbReference type="GO" id="GO:0004519">
    <property type="term" value="F:endonuclease activity"/>
    <property type="evidence" value="ECO:0007669"/>
    <property type="project" value="UniProtKB-KW"/>
</dbReference>
<evidence type="ECO:0000313" key="8">
    <source>
        <dbReference type="Proteomes" id="UP000238220"/>
    </source>
</evidence>
<dbReference type="EMBL" id="PSNW01000001">
    <property type="protein sequence ID" value="PPE75464.1"/>
    <property type="molecule type" value="Genomic_DNA"/>
</dbReference>
<accession>A0A2S5TKG0</accession>
<protein>
    <recommendedName>
        <fullName evidence="4">Putative HNH nuclease YajD</fullName>
    </recommendedName>
</protein>
<feature type="domain" description="HNH nuclease" evidence="6">
    <location>
        <begin position="11"/>
        <end position="66"/>
    </location>
</feature>
<dbReference type="CDD" id="cd00085">
    <property type="entry name" value="HNHc"/>
    <property type="match status" value="1"/>
</dbReference>
<evidence type="ECO:0000256" key="3">
    <source>
        <dbReference type="ARBA" id="ARBA00038412"/>
    </source>
</evidence>
<dbReference type="PANTHER" id="PTHR41286">
    <property type="entry name" value="HNH NUCLEASE YAJD-RELATED"/>
    <property type="match status" value="1"/>
</dbReference>
<dbReference type="InterPro" id="IPR002711">
    <property type="entry name" value="HNH"/>
</dbReference>
<comment type="caution">
    <text evidence="7">The sequence shown here is derived from an EMBL/GenBank/DDBJ whole genome shotgun (WGS) entry which is preliminary data.</text>
</comment>
<dbReference type="OrthoDB" id="5292295at2"/>
<dbReference type="GO" id="GO:0016787">
    <property type="term" value="F:hydrolase activity"/>
    <property type="evidence" value="ECO:0007669"/>
    <property type="project" value="UniProtKB-KW"/>
</dbReference>
<dbReference type="Proteomes" id="UP000238220">
    <property type="component" value="Unassembled WGS sequence"/>
</dbReference>
<dbReference type="PANTHER" id="PTHR41286:SF1">
    <property type="entry name" value="HNH NUCLEASE YAJD-RELATED"/>
    <property type="match status" value="1"/>
</dbReference>
<dbReference type="RefSeq" id="WP_104228430.1">
    <property type="nucleotide sequence ID" value="NZ_PSNW01000001.1"/>
</dbReference>
<gene>
    <name evidence="7" type="ORF">C3942_00785</name>
</gene>
<dbReference type="GO" id="GO:0003676">
    <property type="term" value="F:nucleic acid binding"/>
    <property type="evidence" value="ECO:0007669"/>
    <property type="project" value="InterPro"/>
</dbReference>
<evidence type="ECO:0000313" key="7">
    <source>
        <dbReference type="EMBL" id="PPE75464.1"/>
    </source>
</evidence>
<organism evidence="7 8">
    <name type="scientific">Solimonas fluminis</name>
    <dbReference type="NCBI Taxonomy" id="2086571"/>
    <lineage>
        <taxon>Bacteria</taxon>
        <taxon>Pseudomonadati</taxon>
        <taxon>Pseudomonadota</taxon>
        <taxon>Gammaproteobacteria</taxon>
        <taxon>Nevskiales</taxon>
        <taxon>Nevskiaceae</taxon>
        <taxon>Solimonas</taxon>
    </lineage>
</organism>
<dbReference type="GO" id="GO:0005829">
    <property type="term" value="C:cytosol"/>
    <property type="evidence" value="ECO:0007669"/>
    <property type="project" value="TreeGrafter"/>
</dbReference>
<dbReference type="Gene3D" id="1.10.30.50">
    <property type="match status" value="1"/>
</dbReference>
<dbReference type="SMART" id="SM00507">
    <property type="entry name" value="HNHc"/>
    <property type="match status" value="1"/>
</dbReference>
<reference evidence="7 8" key="1">
    <citation type="submission" date="2018-02" db="EMBL/GenBank/DDBJ databases">
        <title>Genome sequencing of Solimonas sp. HR-BB.</title>
        <authorList>
            <person name="Lee Y."/>
            <person name="Jeon C.O."/>
        </authorList>
    </citation>
    <scope>NUCLEOTIDE SEQUENCE [LARGE SCALE GENOMIC DNA]</scope>
    <source>
        <strain evidence="7 8">HR-BB</strain>
    </source>
</reference>
<dbReference type="AlphaFoldDB" id="A0A2S5TKG0"/>
<evidence type="ECO:0000256" key="4">
    <source>
        <dbReference type="ARBA" id="ARBA00040194"/>
    </source>
</evidence>
<keyword evidence="7" id="KW-0255">Endonuclease</keyword>
<dbReference type="InterPro" id="IPR003615">
    <property type="entry name" value="HNH_nuc"/>
</dbReference>
<keyword evidence="8" id="KW-1185">Reference proteome</keyword>
<keyword evidence="1" id="KW-0540">Nuclease</keyword>
<name>A0A2S5TKG0_9GAMM</name>